<accession>A0AC34GBG7</accession>
<dbReference type="WBParaSite" id="ES5_v2.g26894.t1">
    <property type="protein sequence ID" value="ES5_v2.g26894.t1"/>
    <property type="gene ID" value="ES5_v2.g26894"/>
</dbReference>
<evidence type="ECO:0000313" key="1">
    <source>
        <dbReference type="Proteomes" id="UP000887579"/>
    </source>
</evidence>
<evidence type="ECO:0000313" key="2">
    <source>
        <dbReference type="WBParaSite" id="ES5_v2.g26894.t1"/>
    </source>
</evidence>
<organism evidence="1 2">
    <name type="scientific">Panagrolaimus sp. ES5</name>
    <dbReference type="NCBI Taxonomy" id="591445"/>
    <lineage>
        <taxon>Eukaryota</taxon>
        <taxon>Metazoa</taxon>
        <taxon>Ecdysozoa</taxon>
        <taxon>Nematoda</taxon>
        <taxon>Chromadorea</taxon>
        <taxon>Rhabditida</taxon>
        <taxon>Tylenchina</taxon>
        <taxon>Panagrolaimomorpha</taxon>
        <taxon>Panagrolaimoidea</taxon>
        <taxon>Panagrolaimidae</taxon>
        <taxon>Panagrolaimus</taxon>
    </lineage>
</organism>
<dbReference type="Proteomes" id="UP000887579">
    <property type="component" value="Unplaced"/>
</dbReference>
<name>A0AC34GBG7_9BILA</name>
<proteinExistence type="predicted"/>
<reference evidence="2" key="1">
    <citation type="submission" date="2022-11" db="UniProtKB">
        <authorList>
            <consortium name="WormBaseParasite"/>
        </authorList>
    </citation>
    <scope>IDENTIFICATION</scope>
</reference>
<sequence length="72" mass="8062">MVTAETVDGERRSSVVFLLAFILKHGLQIIKNENGKKMDKIEIGFDGCIPNEILKKNFEKAAALINLEIVFV</sequence>
<protein>
    <submittedName>
        <fullName evidence="2">Uncharacterized protein</fullName>
    </submittedName>
</protein>